<name>A0ABR2K827_9EUKA</name>
<feature type="compositionally biased region" description="Basic and acidic residues" evidence="2">
    <location>
        <begin position="464"/>
        <end position="476"/>
    </location>
</feature>
<sequence>MQTQEFQTISNQIAVLTSSLKDSIKQMSSANSKLENESKLKNDPSFHSLIEDASNLFSAPVDFRPLITQKCKKQQDQITKLLNQLTRFVNDIEVHTKKFEENVEEEKRKFNRSINNLANNYYDQREMHTSNHEAQISNLEDAIYELKANYEAKLSDGLKKVAAEKQLLKKLYKTVQKNYNDLKPGLESNLPETNSQVYTDNEDNEKDLNKNKNDINDNDNNNYNDDNDNDNNNYNDATGSSEVKTRAYMGDILNKIDEIEEVEQENKKLADQIQAMKLKNETEIAQLKNQLTQIETNTESKLNGALKANQEKYDNDFEAIKSKYAQIESELIKKLNALKKEQSATNNNLKTELSKVKAMSNSCKVKISKKIKEAEIISESKINQKKLELQNLKAEHSKAVEEFLKENKSEAGQIYPENAFNSSSSTNSRPSSSIRRKLSQSKKKVSQPPTPQPANLPRRPMQSNKEDDKIDSSDTKSLMEKINESENESMQKIAQYSELKNNLRIKIAEEDNATSNQLSEIEKETEIAQSELNDLLKNLEELQQSLSASMPITNSSNEIEKQQKDDINSKKDEINRRRVAVNKRKALQAVQSLHHQEIEKIDEDIQNIIFNSVSQIQQKSENLLDEQKKTNETLTESSTKLEAVLKELKEIKIDEEEVAIKERQKWGEIRSSIANSTIDLYNQSKNKNTSRPTSSQSRPIVSTSKLPPLQKSQS</sequence>
<comment type="caution">
    <text evidence="4">The sequence shown here is derived from an EMBL/GenBank/DDBJ whole genome shotgun (WGS) entry which is preliminary data.</text>
</comment>
<feature type="domain" description="DUF4047" evidence="3">
    <location>
        <begin position="156"/>
        <end position="199"/>
    </location>
</feature>
<dbReference type="EMBL" id="JAPFFF010000006">
    <property type="protein sequence ID" value="KAK8887067.1"/>
    <property type="molecule type" value="Genomic_DNA"/>
</dbReference>
<feature type="compositionally biased region" description="Polar residues" evidence="2">
    <location>
        <begin position="190"/>
        <end position="199"/>
    </location>
</feature>
<keyword evidence="1" id="KW-0175">Coiled coil</keyword>
<evidence type="ECO:0000313" key="5">
    <source>
        <dbReference type="Proteomes" id="UP001470230"/>
    </source>
</evidence>
<dbReference type="Proteomes" id="UP001470230">
    <property type="component" value="Unassembled WGS sequence"/>
</dbReference>
<reference evidence="4 5" key="1">
    <citation type="submission" date="2024-04" db="EMBL/GenBank/DDBJ databases">
        <title>Tritrichomonas musculus Genome.</title>
        <authorList>
            <person name="Alves-Ferreira E."/>
            <person name="Grigg M."/>
            <person name="Lorenzi H."/>
            <person name="Galac M."/>
        </authorList>
    </citation>
    <scope>NUCLEOTIDE SEQUENCE [LARGE SCALE GENOMIC DNA]</scope>
    <source>
        <strain evidence="4 5">EAF2021</strain>
    </source>
</reference>
<organism evidence="4 5">
    <name type="scientific">Tritrichomonas musculus</name>
    <dbReference type="NCBI Taxonomy" id="1915356"/>
    <lineage>
        <taxon>Eukaryota</taxon>
        <taxon>Metamonada</taxon>
        <taxon>Parabasalia</taxon>
        <taxon>Tritrichomonadida</taxon>
        <taxon>Tritrichomonadidae</taxon>
        <taxon>Tritrichomonas</taxon>
    </lineage>
</organism>
<evidence type="ECO:0000256" key="1">
    <source>
        <dbReference type="SAM" id="Coils"/>
    </source>
</evidence>
<feature type="region of interest" description="Disordered" evidence="2">
    <location>
        <begin position="549"/>
        <end position="575"/>
    </location>
</feature>
<evidence type="ECO:0000256" key="2">
    <source>
        <dbReference type="SAM" id="MobiDB-lite"/>
    </source>
</evidence>
<feature type="compositionally biased region" description="Low complexity" evidence="2">
    <location>
        <begin position="218"/>
        <end position="236"/>
    </location>
</feature>
<dbReference type="Pfam" id="PF13256">
    <property type="entry name" value="DUF4047"/>
    <property type="match status" value="1"/>
</dbReference>
<evidence type="ECO:0000259" key="3">
    <source>
        <dbReference type="Pfam" id="PF13256"/>
    </source>
</evidence>
<protein>
    <recommendedName>
        <fullName evidence="3">DUF4047 domain-containing protein</fullName>
    </recommendedName>
</protein>
<dbReference type="InterPro" id="IPR025120">
    <property type="entry name" value="DUF4047"/>
</dbReference>
<feature type="region of interest" description="Disordered" evidence="2">
    <location>
        <begin position="678"/>
        <end position="714"/>
    </location>
</feature>
<keyword evidence="5" id="KW-1185">Reference proteome</keyword>
<proteinExistence type="predicted"/>
<evidence type="ECO:0000313" key="4">
    <source>
        <dbReference type="EMBL" id="KAK8887067.1"/>
    </source>
</evidence>
<accession>A0ABR2K827</accession>
<feature type="compositionally biased region" description="Low complexity" evidence="2">
    <location>
        <begin position="422"/>
        <end position="433"/>
    </location>
</feature>
<feature type="region of interest" description="Disordered" evidence="2">
    <location>
        <begin position="414"/>
        <end position="476"/>
    </location>
</feature>
<feature type="coiled-coil region" evidence="1">
    <location>
        <begin position="252"/>
        <end position="297"/>
    </location>
</feature>
<feature type="compositionally biased region" description="Basic and acidic residues" evidence="2">
    <location>
        <begin position="206"/>
        <end position="215"/>
    </location>
</feature>
<feature type="compositionally biased region" description="Basic residues" evidence="2">
    <location>
        <begin position="434"/>
        <end position="445"/>
    </location>
</feature>
<feature type="coiled-coil region" evidence="1">
    <location>
        <begin position="89"/>
        <end position="178"/>
    </location>
</feature>
<gene>
    <name evidence="4" type="ORF">M9Y10_038103</name>
</gene>
<feature type="compositionally biased region" description="Basic and acidic residues" evidence="2">
    <location>
        <begin position="558"/>
        <end position="575"/>
    </location>
</feature>
<feature type="region of interest" description="Disordered" evidence="2">
    <location>
        <begin position="181"/>
        <end position="242"/>
    </location>
</feature>